<name>A0A9Y3RP64_9CICH</name>
<dbReference type="GO" id="GO:0010185">
    <property type="term" value="P:regulation of cellular defense response"/>
    <property type="evidence" value="ECO:0007669"/>
    <property type="project" value="UniProtKB-ARBA"/>
</dbReference>
<dbReference type="SMART" id="SM00607">
    <property type="entry name" value="FTP"/>
    <property type="match status" value="2"/>
</dbReference>
<dbReference type="InterPro" id="IPR006585">
    <property type="entry name" value="FTP1"/>
</dbReference>
<evidence type="ECO:0000256" key="3">
    <source>
        <dbReference type="ARBA" id="ARBA00010147"/>
    </source>
</evidence>
<dbReference type="AlphaFoldDB" id="A0A9Y3RP64"/>
<dbReference type="GO" id="GO:0005576">
    <property type="term" value="C:extracellular region"/>
    <property type="evidence" value="ECO:0007669"/>
    <property type="project" value="UniProtKB-SubCell"/>
</dbReference>
<evidence type="ECO:0000256" key="4">
    <source>
        <dbReference type="ARBA" id="ARBA00011233"/>
    </source>
</evidence>
<proteinExistence type="inferred from homology"/>
<keyword evidence="9" id="KW-1015">Disulfide bond</keyword>
<dbReference type="Pfam" id="PF22633">
    <property type="entry name" value="F5_F8_type_C_2"/>
    <property type="match status" value="2"/>
</dbReference>
<dbReference type="SUPFAM" id="SSF49785">
    <property type="entry name" value="Galactose-binding domain-like"/>
    <property type="match status" value="2"/>
</dbReference>
<accession>A0A9Y3RP64</accession>
<keyword evidence="12" id="KW-1185">Reference proteome</keyword>
<evidence type="ECO:0000256" key="7">
    <source>
        <dbReference type="ARBA" id="ARBA00022734"/>
    </source>
</evidence>
<keyword evidence="6" id="KW-0479">Metal-binding</keyword>
<gene>
    <name evidence="13" type="primary">LOC102207993</name>
</gene>
<evidence type="ECO:0000256" key="6">
    <source>
        <dbReference type="ARBA" id="ARBA00022723"/>
    </source>
</evidence>
<keyword evidence="10" id="KW-0732">Signal</keyword>
<feature type="domain" description="Fucolectin tachylectin-4 pentraxin-1" evidence="11">
    <location>
        <begin position="151"/>
        <end position="293"/>
    </location>
</feature>
<evidence type="ECO:0000256" key="9">
    <source>
        <dbReference type="ARBA" id="ARBA00023157"/>
    </source>
</evidence>
<evidence type="ECO:0000313" key="12">
    <source>
        <dbReference type="Proteomes" id="UP000695023"/>
    </source>
</evidence>
<dbReference type="RefSeq" id="XP_005739298.1">
    <property type="nucleotide sequence ID" value="XM_005739241.1"/>
</dbReference>
<dbReference type="Gene3D" id="2.60.120.260">
    <property type="entry name" value="Galactose-binding domain-like"/>
    <property type="match status" value="2"/>
</dbReference>
<dbReference type="GO" id="GO:0042806">
    <property type="term" value="F:fucose binding"/>
    <property type="evidence" value="ECO:0007669"/>
    <property type="project" value="UniProtKB-ARBA"/>
</dbReference>
<evidence type="ECO:0000256" key="8">
    <source>
        <dbReference type="ARBA" id="ARBA00022837"/>
    </source>
</evidence>
<dbReference type="InterPro" id="IPR008979">
    <property type="entry name" value="Galactose-bd-like_sf"/>
</dbReference>
<comment type="subunit">
    <text evidence="4">Homotrimer.</text>
</comment>
<reference evidence="13" key="1">
    <citation type="submission" date="2025-08" db="UniProtKB">
        <authorList>
            <consortium name="RefSeq"/>
        </authorList>
    </citation>
    <scope>IDENTIFICATION</scope>
</reference>
<keyword evidence="5" id="KW-0964">Secreted</keyword>
<sequence length="293" mass="32263">MMKLNAFLLLLLLGISSVSTYQNVALRGKATQSTRLTDNPVSAAHNAIDGNRNSEFSVGSCTHTNEQTNPWWRVDLLQSYIITSVTIFNRGDCCQHRLSGLEIHIGNSLNNEGLENPKVGTISEGRTGESKLTFTNRVEGRYVTLTLPGSDENLALQGKATQSSRYSFGIAYNAIDGNRNSKWEEASCTLTKKSMSPWWRLDLLKTHKVFSVSIVNQDSQPERLDGAEIRIGESLENDGNNNPRCAVITGIAGGAVAVFKCNGTEGRYINIVIPKRNEFLSLCEVEVYGSRLD</sequence>
<dbReference type="GeneID" id="102207993"/>
<evidence type="ECO:0000256" key="1">
    <source>
        <dbReference type="ARBA" id="ARBA00002219"/>
    </source>
</evidence>
<evidence type="ECO:0000256" key="5">
    <source>
        <dbReference type="ARBA" id="ARBA00022525"/>
    </source>
</evidence>
<feature type="domain" description="Fucolectin tachylectin-4 pentraxin-1" evidence="11">
    <location>
        <begin position="21"/>
        <end position="150"/>
    </location>
</feature>
<organism evidence="12 13">
    <name type="scientific">Pundamilia nyererei</name>
    <dbReference type="NCBI Taxonomy" id="303518"/>
    <lineage>
        <taxon>Eukaryota</taxon>
        <taxon>Metazoa</taxon>
        <taxon>Chordata</taxon>
        <taxon>Craniata</taxon>
        <taxon>Vertebrata</taxon>
        <taxon>Euteleostomi</taxon>
        <taxon>Actinopterygii</taxon>
        <taxon>Neopterygii</taxon>
        <taxon>Teleostei</taxon>
        <taxon>Neoteleostei</taxon>
        <taxon>Acanthomorphata</taxon>
        <taxon>Ovalentaria</taxon>
        <taxon>Cichlomorphae</taxon>
        <taxon>Cichliformes</taxon>
        <taxon>Cichlidae</taxon>
        <taxon>African cichlids</taxon>
        <taxon>Pseudocrenilabrinae</taxon>
        <taxon>Haplochromini</taxon>
        <taxon>Pundamilia</taxon>
    </lineage>
</organism>
<evidence type="ECO:0000256" key="2">
    <source>
        <dbReference type="ARBA" id="ARBA00004613"/>
    </source>
</evidence>
<evidence type="ECO:0000259" key="11">
    <source>
        <dbReference type="SMART" id="SM00607"/>
    </source>
</evidence>
<keyword evidence="7" id="KW-0430">Lectin</keyword>
<dbReference type="PANTHER" id="PTHR45713:SF8">
    <property type="entry name" value="SI:CH211-215K15.4"/>
    <property type="match status" value="1"/>
</dbReference>
<dbReference type="GO" id="GO:0046872">
    <property type="term" value="F:metal ion binding"/>
    <property type="evidence" value="ECO:0007669"/>
    <property type="project" value="UniProtKB-KW"/>
</dbReference>
<protein>
    <submittedName>
        <fullName evidence="13">Fucolectin-1-like isoform X2</fullName>
    </submittedName>
</protein>
<comment type="similarity">
    <text evidence="3">Belongs to the fucolectin family.</text>
</comment>
<dbReference type="PANTHER" id="PTHR45713">
    <property type="entry name" value="FTP DOMAIN-CONTAINING PROTEIN"/>
    <property type="match status" value="1"/>
</dbReference>
<dbReference type="Proteomes" id="UP000695023">
    <property type="component" value="Unplaced"/>
</dbReference>
<comment type="function">
    <text evidence="1">Acts as a defensive agent. Recognizes blood group fucosylated oligosaccharides including A, B, H and Lewis B-type antigens. Does not recognize Lewis A antigen and has low affinity for monovalent haptens.</text>
</comment>
<evidence type="ECO:0000256" key="10">
    <source>
        <dbReference type="SAM" id="SignalP"/>
    </source>
</evidence>
<keyword evidence="8" id="KW-0106">Calcium</keyword>
<feature type="chain" id="PRO_5041345380" evidence="10">
    <location>
        <begin position="21"/>
        <end position="293"/>
    </location>
</feature>
<comment type="subcellular location">
    <subcellularLocation>
        <location evidence="2">Secreted</location>
    </subcellularLocation>
</comment>
<feature type="signal peptide" evidence="10">
    <location>
        <begin position="1"/>
        <end position="20"/>
    </location>
</feature>
<dbReference type="InterPro" id="IPR051941">
    <property type="entry name" value="BG_Antigen-Binding_Lectin"/>
</dbReference>
<evidence type="ECO:0000313" key="13">
    <source>
        <dbReference type="RefSeq" id="XP_005739298.1"/>
    </source>
</evidence>
<dbReference type="GO" id="GO:0001868">
    <property type="term" value="P:regulation of complement activation, lectin pathway"/>
    <property type="evidence" value="ECO:0007669"/>
    <property type="project" value="UniProtKB-ARBA"/>
</dbReference>